<comment type="caution">
    <text evidence="3">The sequence shown here is derived from an EMBL/GenBank/DDBJ whole genome shotgun (WGS) entry which is preliminary data.</text>
</comment>
<name>A0A2J8NXE2_PANTR</name>
<dbReference type="AlphaFoldDB" id="A0A2J8NXE2"/>
<dbReference type="Proteomes" id="UP000236370">
    <property type="component" value="Unassembled WGS sequence"/>
</dbReference>
<feature type="chain" id="PRO_5014559942" evidence="1">
    <location>
        <begin position="21"/>
        <end position="35"/>
    </location>
</feature>
<accession>A0A2J8NXE2</accession>
<evidence type="ECO:0000313" key="2">
    <source>
        <dbReference type="EMBL" id="PNI76415.1"/>
    </source>
</evidence>
<evidence type="ECO:0000313" key="3">
    <source>
        <dbReference type="EMBL" id="PNI76428.1"/>
    </source>
</evidence>
<dbReference type="EMBL" id="NBAG03000221">
    <property type="protein sequence ID" value="PNI76428.1"/>
    <property type="molecule type" value="Genomic_DNA"/>
</dbReference>
<proteinExistence type="predicted"/>
<protein>
    <submittedName>
        <fullName evidence="3">DDR1 isoform 22</fullName>
    </submittedName>
    <submittedName>
        <fullName evidence="2">DDR1 isoform 7</fullName>
    </submittedName>
</protein>
<gene>
    <name evidence="3" type="ORF">CK820_G0006784</name>
</gene>
<dbReference type="EMBL" id="NBAG03000221">
    <property type="protein sequence ID" value="PNI76415.1"/>
    <property type="molecule type" value="Genomic_DNA"/>
</dbReference>
<evidence type="ECO:0000256" key="1">
    <source>
        <dbReference type="SAM" id="SignalP"/>
    </source>
</evidence>
<feature type="signal peptide" evidence="1">
    <location>
        <begin position="1"/>
        <end position="20"/>
    </location>
</feature>
<keyword evidence="1" id="KW-0732">Signal</keyword>
<reference evidence="3 4" key="1">
    <citation type="submission" date="2017-12" db="EMBL/GenBank/DDBJ databases">
        <title>High-resolution comparative analysis of great ape genomes.</title>
        <authorList>
            <person name="Pollen A."/>
            <person name="Hastie A."/>
            <person name="Hormozdiari F."/>
            <person name="Dougherty M."/>
            <person name="Liu R."/>
            <person name="Chaisson M."/>
            <person name="Hoppe E."/>
            <person name="Hill C."/>
            <person name="Pang A."/>
            <person name="Hillier L."/>
            <person name="Baker C."/>
            <person name="Armstrong J."/>
            <person name="Shendure J."/>
            <person name="Paten B."/>
            <person name="Wilson R."/>
            <person name="Chao H."/>
            <person name="Schneider V."/>
            <person name="Ventura M."/>
            <person name="Kronenberg Z."/>
            <person name="Murali S."/>
            <person name="Gordon D."/>
            <person name="Cantsilieris S."/>
            <person name="Munson K."/>
            <person name="Nelson B."/>
            <person name="Raja A."/>
            <person name="Underwood J."/>
            <person name="Diekhans M."/>
            <person name="Fiddes I."/>
            <person name="Haussler D."/>
            <person name="Eichler E."/>
        </authorList>
    </citation>
    <scope>NUCLEOTIDE SEQUENCE [LARGE SCALE GENOMIC DNA]</scope>
    <source>
        <strain evidence="3">Yerkes chimp pedigree #C0471</strain>
        <tissue evidence="3">Blood</tissue>
    </source>
</reference>
<sequence>MGPEALSSLLLLLLVASGDADMKGHFDPGPDHPRQ</sequence>
<evidence type="ECO:0000313" key="4">
    <source>
        <dbReference type="Proteomes" id="UP000236370"/>
    </source>
</evidence>
<organism evidence="3 4">
    <name type="scientific">Pan troglodytes</name>
    <name type="common">Chimpanzee</name>
    <dbReference type="NCBI Taxonomy" id="9598"/>
    <lineage>
        <taxon>Eukaryota</taxon>
        <taxon>Metazoa</taxon>
        <taxon>Chordata</taxon>
        <taxon>Craniata</taxon>
        <taxon>Vertebrata</taxon>
        <taxon>Euteleostomi</taxon>
        <taxon>Mammalia</taxon>
        <taxon>Eutheria</taxon>
        <taxon>Euarchontoglires</taxon>
        <taxon>Primates</taxon>
        <taxon>Haplorrhini</taxon>
        <taxon>Catarrhini</taxon>
        <taxon>Hominidae</taxon>
        <taxon>Pan</taxon>
    </lineage>
</organism>